<reference evidence="1 2" key="1">
    <citation type="submission" date="2021-06" db="EMBL/GenBank/DDBJ databases">
        <authorList>
            <person name="Palmer J.M."/>
        </authorList>
    </citation>
    <scope>NUCLEOTIDE SEQUENCE [LARGE SCALE GENOMIC DNA]</scope>
    <source>
        <strain evidence="2">if_2019</strain>
        <tissue evidence="1">Muscle</tissue>
    </source>
</reference>
<accession>A0ABV0TL48</accession>
<dbReference type="Proteomes" id="UP001482620">
    <property type="component" value="Unassembled WGS sequence"/>
</dbReference>
<evidence type="ECO:0000313" key="2">
    <source>
        <dbReference type="Proteomes" id="UP001482620"/>
    </source>
</evidence>
<keyword evidence="2" id="KW-1185">Reference proteome</keyword>
<proteinExistence type="predicted"/>
<evidence type="ECO:0000313" key="1">
    <source>
        <dbReference type="EMBL" id="MEQ2233655.1"/>
    </source>
</evidence>
<name>A0ABV0TL48_9TELE</name>
<organism evidence="1 2">
    <name type="scientific">Ilyodon furcidens</name>
    <name type="common">goldbreast splitfin</name>
    <dbReference type="NCBI Taxonomy" id="33524"/>
    <lineage>
        <taxon>Eukaryota</taxon>
        <taxon>Metazoa</taxon>
        <taxon>Chordata</taxon>
        <taxon>Craniata</taxon>
        <taxon>Vertebrata</taxon>
        <taxon>Euteleostomi</taxon>
        <taxon>Actinopterygii</taxon>
        <taxon>Neopterygii</taxon>
        <taxon>Teleostei</taxon>
        <taxon>Neoteleostei</taxon>
        <taxon>Acanthomorphata</taxon>
        <taxon>Ovalentaria</taxon>
        <taxon>Atherinomorphae</taxon>
        <taxon>Cyprinodontiformes</taxon>
        <taxon>Goodeidae</taxon>
        <taxon>Ilyodon</taxon>
    </lineage>
</organism>
<gene>
    <name evidence="1" type="ORF">ILYODFUR_024009</name>
</gene>
<comment type="caution">
    <text evidence="1">The sequence shown here is derived from an EMBL/GenBank/DDBJ whole genome shotgun (WGS) entry which is preliminary data.</text>
</comment>
<dbReference type="EMBL" id="JAHRIQ010037560">
    <property type="protein sequence ID" value="MEQ2233655.1"/>
    <property type="molecule type" value="Genomic_DNA"/>
</dbReference>
<protein>
    <submittedName>
        <fullName evidence="1">Uncharacterized protein</fullName>
    </submittedName>
</protein>
<sequence>MNSDEQLMLPPSFQGDSNETLKPVFSLTYSRECQHLNGHIFFNSSLTSLRSLDSTPSGPVNNSERPLVDFFLVLPRPGTSATATTTCKLFKTGGHSEVLLVLNLLCFNEKKTDVA</sequence>